<dbReference type="PANTHER" id="PTHR33480:SF1">
    <property type="entry name" value="TYR RECOMBINASE DOMAIN-CONTAINING PROTEIN"/>
    <property type="match status" value="1"/>
</dbReference>
<dbReference type="EMBL" id="CAKOFQ010008521">
    <property type="protein sequence ID" value="CAH2014601.1"/>
    <property type="molecule type" value="Genomic_DNA"/>
</dbReference>
<name>A0A9P0ML55_ACAOB</name>
<feature type="compositionally biased region" description="Polar residues" evidence="1">
    <location>
        <begin position="326"/>
        <end position="346"/>
    </location>
</feature>
<organism evidence="2 3">
    <name type="scientific">Acanthoscelides obtectus</name>
    <name type="common">Bean weevil</name>
    <name type="synonym">Bruchus obtectus</name>
    <dbReference type="NCBI Taxonomy" id="200917"/>
    <lineage>
        <taxon>Eukaryota</taxon>
        <taxon>Metazoa</taxon>
        <taxon>Ecdysozoa</taxon>
        <taxon>Arthropoda</taxon>
        <taxon>Hexapoda</taxon>
        <taxon>Insecta</taxon>
        <taxon>Pterygota</taxon>
        <taxon>Neoptera</taxon>
        <taxon>Endopterygota</taxon>
        <taxon>Coleoptera</taxon>
        <taxon>Polyphaga</taxon>
        <taxon>Cucujiformia</taxon>
        <taxon>Chrysomeloidea</taxon>
        <taxon>Chrysomelidae</taxon>
        <taxon>Bruchinae</taxon>
        <taxon>Bruchini</taxon>
        <taxon>Acanthoscelides</taxon>
    </lineage>
</organism>
<reference evidence="2" key="1">
    <citation type="submission" date="2022-03" db="EMBL/GenBank/DDBJ databases">
        <authorList>
            <person name="Sayadi A."/>
        </authorList>
    </citation>
    <scope>NUCLEOTIDE SEQUENCE</scope>
</reference>
<dbReference type="Proteomes" id="UP001152888">
    <property type="component" value="Unassembled WGS sequence"/>
</dbReference>
<feature type="region of interest" description="Disordered" evidence="1">
    <location>
        <begin position="295"/>
        <end position="350"/>
    </location>
</feature>
<evidence type="ECO:0000256" key="1">
    <source>
        <dbReference type="SAM" id="MobiDB-lite"/>
    </source>
</evidence>
<proteinExistence type="predicted"/>
<sequence length="387" mass="44010">MEPNIHCLFDALKPKYFDTIVAATKTVAKYDVEKDKFESPTYAMNMGTNLKQCAEIAIIFALKRKQIALTVSSAEAEADLKTLIKVIESQWQYEISSQAASDININKWNKVTLVPLASDLKLFKEFLITTANSAATALQNDGDGDVSQYVLLLESIFCRVILLNRRRPGELQRLTLDNYQILEKSDSSSNYEEFSEVVSPTEQILLKRFKRIVIRVSHFFIRLYHIRFCSILTNVEEPIDLIPGASFNGLALMRVITSSLNSIQSSLKQVKNEVKPSNIKIMKNILVIKKTDDAVRPLSPQPDPSKASTSVQEESEETRPSTTSELDSTPDSDNSVSSKIQKTNQPRNKKIYSQKYKAEWEQHENFKNWVWIKTLDSTKRNALIYLT</sequence>
<evidence type="ECO:0000313" key="3">
    <source>
        <dbReference type="Proteomes" id="UP001152888"/>
    </source>
</evidence>
<comment type="caution">
    <text evidence="2">The sequence shown here is derived from an EMBL/GenBank/DDBJ whole genome shotgun (WGS) entry which is preliminary data.</text>
</comment>
<dbReference type="AlphaFoldDB" id="A0A9P0ML55"/>
<protein>
    <submittedName>
        <fullName evidence="2">Uncharacterized protein</fullName>
    </submittedName>
</protein>
<dbReference type="PANTHER" id="PTHR33480">
    <property type="entry name" value="SET DOMAIN-CONTAINING PROTEIN-RELATED"/>
    <property type="match status" value="1"/>
</dbReference>
<gene>
    <name evidence="2" type="ORF">ACAOBT_LOCUS34227</name>
</gene>
<evidence type="ECO:0000313" key="2">
    <source>
        <dbReference type="EMBL" id="CAH2014601.1"/>
    </source>
</evidence>
<dbReference type="OrthoDB" id="8430171at2759"/>
<accession>A0A9P0ML55</accession>
<keyword evidence="3" id="KW-1185">Reference proteome</keyword>